<dbReference type="STRING" id="58114.SAMN05216270_107118"/>
<evidence type="ECO:0000256" key="1">
    <source>
        <dbReference type="SAM" id="MobiDB-lite"/>
    </source>
</evidence>
<organism evidence="3 4">
    <name type="scientific">Glycomyces harbinensis</name>
    <dbReference type="NCBI Taxonomy" id="58114"/>
    <lineage>
        <taxon>Bacteria</taxon>
        <taxon>Bacillati</taxon>
        <taxon>Actinomycetota</taxon>
        <taxon>Actinomycetes</taxon>
        <taxon>Glycomycetales</taxon>
        <taxon>Glycomycetaceae</taxon>
        <taxon>Glycomyces</taxon>
    </lineage>
</organism>
<gene>
    <name evidence="3" type="ORF">SAMN05216270_107118</name>
</gene>
<evidence type="ECO:0000256" key="2">
    <source>
        <dbReference type="SAM" id="Phobius"/>
    </source>
</evidence>
<feature type="transmembrane region" description="Helical" evidence="2">
    <location>
        <begin position="126"/>
        <end position="145"/>
    </location>
</feature>
<accession>A0A1G6XDJ7</accession>
<keyword evidence="2" id="KW-0472">Membrane</keyword>
<proteinExistence type="predicted"/>
<reference evidence="4" key="1">
    <citation type="submission" date="2016-10" db="EMBL/GenBank/DDBJ databases">
        <authorList>
            <person name="Varghese N."/>
            <person name="Submissions S."/>
        </authorList>
    </citation>
    <scope>NUCLEOTIDE SEQUENCE [LARGE SCALE GENOMIC DNA]</scope>
    <source>
        <strain evidence="4">CGMCC 4.3516</strain>
    </source>
</reference>
<keyword evidence="2" id="KW-1133">Transmembrane helix</keyword>
<evidence type="ECO:0000313" key="4">
    <source>
        <dbReference type="Proteomes" id="UP000198949"/>
    </source>
</evidence>
<feature type="transmembrane region" description="Helical" evidence="2">
    <location>
        <begin position="102"/>
        <end position="120"/>
    </location>
</feature>
<dbReference type="Pfam" id="PF19851">
    <property type="entry name" value="DUF6326"/>
    <property type="match status" value="1"/>
</dbReference>
<feature type="transmembrane region" description="Helical" evidence="2">
    <location>
        <begin position="74"/>
        <end position="95"/>
    </location>
</feature>
<keyword evidence="4" id="KW-1185">Reference proteome</keyword>
<sequence>MNSPHPLGGDTVRPAASASGLDPSPVNVRVKIAAAWTSTMFVFAYVDLFGLYRADVRKELETGTIGGFAVGQPFLLATLAFVAVPSLMVLLALVLPPRLNRITNIALSCAYAAAIIAAAIGEWHYYLLGSAIELALLAAVAYWSWTWPRRPLQA</sequence>
<dbReference type="EMBL" id="FNAD01000007">
    <property type="protein sequence ID" value="SDD76314.1"/>
    <property type="molecule type" value="Genomic_DNA"/>
</dbReference>
<keyword evidence="2" id="KW-0812">Transmembrane</keyword>
<evidence type="ECO:0000313" key="3">
    <source>
        <dbReference type="EMBL" id="SDD76314.1"/>
    </source>
</evidence>
<name>A0A1G6XDJ7_9ACTN</name>
<protein>
    <recommendedName>
        <fullName evidence="5">DoxX-like family protein</fullName>
    </recommendedName>
</protein>
<dbReference type="InterPro" id="IPR046289">
    <property type="entry name" value="DUF6326"/>
</dbReference>
<dbReference type="RefSeq" id="WP_143014879.1">
    <property type="nucleotide sequence ID" value="NZ_FNAD01000007.1"/>
</dbReference>
<dbReference type="OrthoDB" id="1551186at2"/>
<evidence type="ECO:0008006" key="5">
    <source>
        <dbReference type="Google" id="ProtNLM"/>
    </source>
</evidence>
<dbReference type="Proteomes" id="UP000198949">
    <property type="component" value="Unassembled WGS sequence"/>
</dbReference>
<dbReference type="AlphaFoldDB" id="A0A1G6XDJ7"/>
<feature type="region of interest" description="Disordered" evidence="1">
    <location>
        <begin position="1"/>
        <end position="20"/>
    </location>
</feature>